<dbReference type="EMBL" id="BORU01000001">
    <property type="protein sequence ID" value="GIO54084.1"/>
    <property type="molecule type" value="Genomic_DNA"/>
</dbReference>
<accession>A0ABQ4LBY7</accession>
<keyword evidence="2" id="KW-1185">Reference proteome</keyword>
<name>A0ABQ4LBY7_9BACL</name>
<protein>
    <submittedName>
        <fullName evidence="1">Uncharacterized protein</fullName>
    </submittedName>
</protein>
<proteinExistence type="predicted"/>
<reference evidence="1 2" key="1">
    <citation type="submission" date="2021-03" db="EMBL/GenBank/DDBJ databases">
        <title>Antimicrobial resistance genes in bacteria isolated from Japanese honey, and their potential for conferring macrolide and lincosamide resistance in the American foulbrood pathogen Paenibacillus larvae.</title>
        <authorList>
            <person name="Okamoto M."/>
            <person name="Kumagai M."/>
            <person name="Kanamori H."/>
            <person name="Takamatsu D."/>
        </authorList>
    </citation>
    <scope>NUCLEOTIDE SEQUENCE [LARGE SCALE GENOMIC DNA]</scope>
    <source>
        <strain evidence="1 2">J21TS7</strain>
    </source>
</reference>
<gene>
    <name evidence="1" type="ORF">J21TS7_24020</name>
</gene>
<evidence type="ECO:0000313" key="1">
    <source>
        <dbReference type="EMBL" id="GIO54084.1"/>
    </source>
</evidence>
<organism evidence="1 2">
    <name type="scientific">Paenibacillus cineris</name>
    <dbReference type="NCBI Taxonomy" id="237530"/>
    <lineage>
        <taxon>Bacteria</taxon>
        <taxon>Bacillati</taxon>
        <taxon>Bacillota</taxon>
        <taxon>Bacilli</taxon>
        <taxon>Bacillales</taxon>
        <taxon>Paenibacillaceae</taxon>
        <taxon>Paenibacillus</taxon>
    </lineage>
</organism>
<dbReference type="Proteomes" id="UP000676601">
    <property type="component" value="Unassembled WGS sequence"/>
</dbReference>
<comment type="caution">
    <text evidence="1">The sequence shown here is derived from an EMBL/GenBank/DDBJ whole genome shotgun (WGS) entry which is preliminary data.</text>
</comment>
<evidence type="ECO:0000313" key="2">
    <source>
        <dbReference type="Proteomes" id="UP000676601"/>
    </source>
</evidence>
<sequence>MKGKYKEGSYYKADYVKVIRLYKLQRLCVEGAGSTYADEFAGALWLRIDLSIFVPGNACSASSR</sequence>